<evidence type="ECO:0000256" key="2">
    <source>
        <dbReference type="ARBA" id="ARBA00023157"/>
    </source>
</evidence>
<dbReference type="InterPro" id="IPR009003">
    <property type="entry name" value="Peptidase_S1_PA"/>
</dbReference>
<dbReference type="EMBL" id="JAMZEB010000002">
    <property type="protein sequence ID" value="MCP2357005.1"/>
    <property type="molecule type" value="Genomic_DNA"/>
</dbReference>
<evidence type="ECO:0000313" key="5">
    <source>
        <dbReference type="Proteomes" id="UP001139648"/>
    </source>
</evidence>
<dbReference type="PROSITE" id="PS50240">
    <property type="entry name" value="TRYPSIN_DOM"/>
    <property type="match status" value="1"/>
</dbReference>
<evidence type="ECO:0000313" key="4">
    <source>
        <dbReference type="EMBL" id="MCP2357005.1"/>
    </source>
</evidence>
<feature type="domain" description="Peptidase S1" evidence="3">
    <location>
        <begin position="32"/>
        <end position="254"/>
    </location>
</feature>
<name>A0A9X2GG30_9ACTN</name>
<dbReference type="Gene3D" id="2.40.10.10">
    <property type="entry name" value="Trypsin-like serine proteases"/>
    <property type="match status" value="1"/>
</dbReference>
<comment type="caution">
    <text evidence="4">The sequence shown here is derived from an EMBL/GenBank/DDBJ whole genome shotgun (WGS) entry which is preliminary data.</text>
</comment>
<dbReference type="PANTHER" id="PTHR24276">
    <property type="entry name" value="POLYSERASE-RELATED"/>
    <property type="match status" value="1"/>
</dbReference>
<dbReference type="InterPro" id="IPR001314">
    <property type="entry name" value="Peptidase_S1A"/>
</dbReference>
<evidence type="ECO:0000259" key="3">
    <source>
        <dbReference type="PROSITE" id="PS50240"/>
    </source>
</evidence>
<keyword evidence="5" id="KW-1185">Reference proteome</keyword>
<protein>
    <recommendedName>
        <fullName evidence="3">Peptidase S1 domain-containing protein</fullName>
    </recommendedName>
</protein>
<proteinExistence type="inferred from homology"/>
<sequence>MRSLSCRGALAGLVLGGVVATAALPAAPALGIVGGSAAPADGYGFVADVRVGDAVRGCSGALIDPEWIVTAKSCFAEGSAPVPAGPPSQATTVTVGREDLTTVSEGQVRGVTHVVPHPARDLLLAKLAAPVVEVTPVRVSATAPTPGEELRVAGFGRTATTWVPHRLHTAPFSVRTVNAGAIEIAPGSSAPASICKGDAGGPALRSVAAGLELVALNSASWQAGCLETDASETRTGATEVRLDDVRDWVRQTVRGGAFVRLPTSAQVLDTRSGLGATAGPREARSLTPFQVTGVGGIPAGDVTAVLVDVTAIAGTLPTFLTLLPDGAPRPPLSMVNASAGQIISNTAVVPVPASGKLAVYSNGPGAHVTVDVQGYYTTSGTAGRGFVPVDHTRVVDTRSGLGGPAGVVPPRGTRTFNLRGAAIPAGAGTAYLDLIVTDATQDGWVGAFPPGGANNRSVMDYVPGTTAHGVAVQLSADGRATFTNNGASSVHFVATALGYFTGSADSGTRLRTMTAVRRLDTRSAGDGEPLPANGTVDVPLGVPAGATAALNLTVVDNTADGHLNVWPVDGAERTTSLVNYAPKAEGVRAGHTVVKAGTDGKIRIRNDSPGTAHLLVEVQGWYMGDLVPAGGTQPGDGDPTPLPTGGQSIVEGFVYPLDLSHEYAGTSGQDDWGRDEAEARNFELISGNGGIIWVSCTAATEDGVGVIKVFPGLLNGDTEVGEPHLGVTAVCFKVLAPKGVVKLRIPNVYEVQGDGRSPGAGHDVDATVVNVASGTERTKRVERDESEQFGRTDVTCDENHPDFPDNCRETLLELRVVN</sequence>
<gene>
    <name evidence="4" type="ORF">HD597_004025</name>
</gene>
<dbReference type="RefSeq" id="WP_253744155.1">
    <property type="nucleotide sequence ID" value="NZ_BAABKA010000090.1"/>
</dbReference>
<evidence type="ECO:0000256" key="1">
    <source>
        <dbReference type="ARBA" id="ARBA00007664"/>
    </source>
</evidence>
<dbReference type="SMART" id="SM00020">
    <property type="entry name" value="Tryp_SPc"/>
    <property type="match status" value="1"/>
</dbReference>
<comment type="similarity">
    <text evidence="1">Belongs to the peptidase S1 family.</text>
</comment>
<keyword evidence="2" id="KW-1015">Disulfide bond</keyword>
<dbReference type="InterPro" id="IPR043504">
    <property type="entry name" value="Peptidase_S1_PA_chymotrypsin"/>
</dbReference>
<dbReference type="PRINTS" id="PR00722">
    <property type="entry name" value="CHYMOTRYPSIN"/>
</dbReference>
<dbReference type="GO" id="GO:0006508">
    <property type="term" value="P:proteolysis"/>
    <property type="evidence" value="ECO:0007669"/>
    <property type="project" value="InterPro"/>
</dbReference>
<organism evidence="4 5">
    <name type="scientific">Nonomuraea thailandensis</name>
    <dbReference type="NCBI Taxonomy" id="1188745"/>
    <lineage>
        <taxon>Bacteria</taxon>
        <taxon>Bacillati</taxon>
        <taxon>Actinomycetota</taxon>
        <taxon>Actinomycetes</taxon>
        <taxon>Streptosporangiales</taxon>
        <taxon>Streptosporangiaceae</taxon>
        <taxon>Nonomuraea</taxon>
    </lineage>
</organism>
<reference evidence="4" key="1">
    <citation type="submission" date="2022-06" db="EMBL/GenBank/DDBJ databases">
        <title>Sequencing the genomes of 1000 actinobacteria strains.</title>
        <authorList>
            <person name="Klenk H.-P."/>
        </authorList>
    </citation>
    <scope>NUCLEOTIDE SEQUENCE</scope>
    <source>
        <strain evidence="4">DSM 46694</strain>
    </source>
</reference>
<dbReference type="InterPro" id="IPR050430">
    <property type="entry name" value="Peptidase_S1"/>
</dbReference>
<dbReference type="GO" id="GO:0004252">
    <property type="term" value="F:serine-type endopeptidase activity"/>
    <property type="evidence" value="ECO:0007669"/>
    <property type="project" value="InterPro"/>
</dbReference>
<dbReference type="AlphaFoldDB" id="A0A9X2GG30"/>
<dbReference type="InterPro" id="IPR001254">
    <property type="entry name" value="Trypsin_dom"/>
</dbReference>
<accession>A0A9X2GG30</accession>
<dbReference type="PANTHER" id="PTHR24276:SF98">
    <property type="entry name" value="FI18310P1-RELATED"/>
    <property type="match status" value="1"/>
</dbReference>
<dbReference type="Proteomes" id="UP001139648">
    <property type="component" value="Unassembled WGS sequence"/>
</dbReference>
<dbReference type="SUPFAM" id="SSF50494">
    <property type="entry name" value="Trypsin-like serine proteases"/>
    <property type="match status" value="1"/>
</dbReference>
<dbReference type="Pfam" id="PF00089">
    <property type="entry name" value="Trypsin"/>
    <property type="match status" value="1"/>
</dbReference>